<dbReference type="SUPFAM" id="SSF50044">
    <property type="entry name" value="SH3-domain"/>
    <property type="match status" value="1"/>
</dbReference>
<gene>
    <name evidence="6" type="ORF">EB796_016528</name>
</gene>
<evidence type="ECO:0000256" key="2">
    <source>
        <dbReference type="ARBA" id="ARBA00022737"/>
    </source>
</evidence>
<dbReference type="PANTHER" id="PTHR46218">
    <property type="entry name" value="LASP"/>
    <property type="match status" value="1"/>
</dbReference>
<dbReference type="Pfam" id="PF14604">
    <property type="entry name" value="SH3_9"/>
    <property type="match status" value="1"/>
</dbReference>
<sequence length="140" mass="15028">MNDQYGSIVGQHHAAPPPDPLPSQPPVTGQPAPVFTQPTAVPRQPSPVPVREPTPPPLAEPQPPPPVPQARQPQDMYAGKGNVSKALYDYAAGDDDEVGFSEDDLIIHCDPIDEGWMNGTVESTGLTGMLPSNYVEKLNW</sequence>
<dbReference type="PRINTS" id="PR00452">
    <property type="entry name" value="SH3DOMAIN"/>
</dbReference>
<keyword evidence="7" id="KW-1185">Reference proteome</keyword>
<evidence type="ECO:0000256" key="3">
    <source>
        <dbReference type="PROSITE-ProRule" id="PRU00192"/>
    </source>
</evidence>
<keyword evidence="2" id="KW-0677">Repeat</keyword>
<dbReference type="InterPro" id="IPR001452">
    <property type="entry name" value="SH3_domain"/>
</dbReference>
<feature type="region of interest" description="Disordered" evidence="4">
    <location>
        <begin position="1"/>
        <end position="80"/>
    </location>
</feature>
<dbReference type="InterPro" id="IPR036028">
    <property type="entry name" value="SH3-like_dom_sf"/>
</dbReference>
<evidence type="ECO:0000256" key="4">
    <source>
        <dbReference type="SAM" id="MobiDB-lite"/>
    </source>
</evidence>
<dbReference type="Proteomes" id="UP000593567">
    <property type="component" value="Unassembled WGS sequence"/>
</dbReference>
<dbReference type="Gene3D" id="2.30.30.40">
    <property type="entry name" value="SH3 Domains"/>
    <property type="match status" value="1"/>
</dbReference>
<evidence type="ECO:0000313" key="6">
    <source>
        <dbReference type="EMBL" id="KAF6025151.1"/>
    </source>
</evidence>
<evidence type="ECO:0000259" key="5">
    <source>
        <dbReference type="PROSITE" id="PS50002"/>
    </source>
</evidence>
<proteinExistence type="predicted"/>
<dbReference type="GO" id="GO:0005925">
    <property type="term" value="C:focal adhesion"/>
    <property type="evidence" value="ECO:0007669"/>
    <property type="project" value="TreeGrafter"/>
</dbReference>
<dbReference type="PROSITE" id="PS50002">
    <property type="entry name" value="SH3"/>
    <property type="match status" value="1"/>
</dbReference>
<reference evidence="6" key="1">
    <citation type="submission" date="2020-06" db="EMBL/GenBank/DDBJ databases">
        <title>Draft genome of Bugula neritina, a colonial animal packing powerful symbionts and potential medicines.</title>
        <authorList>
            <person name="Rayko M."/>
        </authorList>
    </citation>
    <scope>NUCLEOTIDE SEQUENCE [LARGE SCALE GENOMIC DNA]</scope>
    <source>
        <strain evidence="6">Kwan_BN1</strain>
    </source>
</reference>
<comment type="caution">
    <text evidence="6">The sequence shown here is derived from an EMBL/GenBank/DDBJ whole genome shotgun (WGS) entry which is preliminary data.</text>
</comment>
<dbReference type="InterPro" id="IPR051759">
    <property type="entry name" value="LIM-SH3_domain_protein"/>
</dbReference>
<dbReference type="OrthoDB" id="5971719at2759"/>
<evidence type="ECO:0000256" key="1">
    <source>
        <dbReference type="ARBA" id="ARBA00022443"/>
    </source>
</evidence>
<evidence type="ECO:0000313" key="7">
    <source>
        <dbReference type="Proteomes" id="UP000593567"/>
    </source>
</evidence>
<dbReference type="AlphaFoldDB" id="A0A7J7JHS6"/>
<keyword evidence="1 3" id="KW-0728">SH3 domain</keyword>
<dbReference type="SMART" id="SM00326">
    <property type="entry name" value="SH3"/>
    <property type="match status" value="1"/>
</dbReference>
<dbReference type="PANTHER" id="PTHR46218:SF4">
    <property type="entry name" value="LIM AND SH3 DOMAIN PROTEIN LASP"/>
    <property type="match status" value="1"/>
</dbReference>
<feature type="compositionally biased region" description="Pro residues" evidence="4">
    <location>
        <begin position="44"/>
        <end position="68"/>
    </location>
</feature>
<feature type="domain" description="SH3" evidence="5">
    <location>
        <begin position="79"/>
        <end position="140"/>
    </location>
</feature>
<protein>
    <submittedName>
        <fullName evidence="6">LASP1</fullName>
    </submittedName>
</protein>
<organism evidence="6 7">
    <name type="scientific">Bugula neritina</name>
    <name type="common">Brown bryozoan</name>
    <name type="synonym">Sertularia neritina</name>
    <dbReference type="NCBI Taxonomy" id="10212"/>
    <lineage>
        <taxon>Eukaryota</taxon>
        <taxon>Metazoa</taxon>
        <taxon>Spiralia</taxon>
        <taxon>Lophotrochozoa</taxon>
        <taxon>Bryozoa</taxon>
        <taxon>Gymnolaemata</taxon>
        <taxon>Cheilostomatida</taxon>
        <taxon>Flustrina</taxon>
        <taxon>Buguloidea</taxon>
        <taxon>Bugulidae</taxon>
        <taxon>Bugula</taxon>
    </lineage>
</organism>
<dbReference type="GO" id="GO:0051015">
    <property type="term" value="F:actin filament binding"/>
    <property type="evidence" value="ECO:0007669"/>
    <property type="project" value="TreeGrafter"/>
</dbReference>
<accession>A0A7J7JHS6</accession>
<feature type="compositionally biased region" description="Pro residues" evidence="4">
    <location>
        <begin position="15"/>
        <end position="25"/>
    </location>
</feature>
<dbReference type="EMBL" id="VXIV02002489">
    <property type="protein sequence ID" value="KAF6025151.1"/>
    <property type="molecule type" value="Genomic_DNA"/>
</dbReference>
<name>A0A7J7JHS6_BUGNE</name>